<feature type="compositionally biased region" description="Polar residues" evidence="1">
    <location>
        <begin position="1011"/>
        <end position="1021"/>
    </location>
</feature>
<feature type="region of interest" description="Disordered" evidence="1">
    <location>
        <begin position="1011"/>
        <end position="1121"/>
    </location>
</feature>
<feature type="region of interest" description="Disordered" evidence="1">
    <location>
        <begin position="775"/>
        <end position="815"/>
    </location>
</feature>
<feature type="compositionally biased region" description="Polar residues" evidence="1">
    <location>
        <begin position="1070"/>
        <end position="1080"/>
    </location>
</feature>
<organism evidence="3 4">
    <name type="scientific">Linnemannia elongata AG-77</name>
    <dbReference type="NCBI Taxonomy" id="1314771"/>
    <lineage>
        <taxon>Eukaryota</taxon>
        <taxon>Fungi</taxon>
        <taxon>Fungi incertae sedis</taxon>
        <taxon>Mucoromycota</taxon>
        <taxon>Mortierellomycotina</taxon>
        <taxon>Mortierellomycetes</taxon>
        <taxon>Mortierellales</taxon>
        <taxon>Mortierellaceae</taxon>
        <taxon>Linnemannia</taxon>
    </lineage>
</organism>
<keyword evidence="4" id="KW-1185">Reference proteome</keyword>
<feature type="compositionally biased region" description="Low complexity" evidence="1">
    <location>
        <begin position="1081"/>
        <end position="1100"/>
    </location>
</feature>
<keyword evidence="2" id="KW-0472">Membrane</keyword>
<feature type="transmembrane region" description="Helical" evidence="2">
    <location>
        <begin position="20"/>
        <end position="42"/>
    </location>
</feature>
<gene>
    <name evidence="3" type="ORF">K457DRAFT_710166</name>
</gene>
<feature type="region of interest" description="Disordered" evidence="1">
    <location>
        <begin position="1139"/>
        <end position="1158"/>
    </location>
</feature>
<dbReference type="InterPro" id="IPR036305">
    <property type="entry name" value="RGS_sf"/>
</dbReference>
<accession>A0A197KAK4</accession>
<feature type="compositionally biased region" description="Low complexity" evidence="1">
    <location>
        <begin position="1028"/>
        <end position="1041"/>
    </location>
</feature>
<feature type="compositionally biased region" description="Basic residues" evidence="1">
    <location>
        <begin position="1208"/>
        <end position="1217"/>
    </location>
</feature>
<feature type="compositionally biased region" description="Polar residues" evidence="1">
    <location>
        <begin position="1182"/>
        <end position="1203"/>
    </location>
</feature>
<feature type="transmembrane region" description="Helical" evidence="2">
    <location>
        <begin position="491"/>
        <end position="514"/>
    </location>
</feature>
<evidence type="ECO:0000256" key="1">
    <source>
        <dbReference type="SAM" id="MobiDB-lite"/>
    </source>
</evidence>
<feature type="transmembrane region" description="Helical" evidence="2">
    <location>
        <begin position="382"/>
        <end position="403"/>
    </location>
</feature>
<feature type="transmembrane region" description="Helical" evidence="2">
    <location>
        <begin position="458"/>
        <end position="479"/>
    </location>
</feature>
<feature type="compositionally biased region" description="Basic and acidic residues" evidence="1">
    <location>
        <begin position="1218"/>
        <end position="1230"/>
    </location>
</feature>
<feature type="region of interest" description="Disordered" evidence="1">
    <location>
        <begin position="218"/>
        <end position="250"/>
    </location>
</feature>
<evidence type="ECO:0000313" key="3">
    <source>
        <dbReference type="EMBL" id="OAQ34732.1"/>
    </source>
</evidence>
<feature type="compositionally biased region" description="Gly residues" evidence="1">
    <location>
        <begin position="224"/>
        <end position="239"/>
    </location>
</feature>
<feature type="compositionally biased region" description="Polar residues" evidence="1">
    <location>
        <begin position="1102"/>
        <end position="1116"/>
    </location>
</feature>
<evidence type="ECO:0000313" key="4">
    <source>
        <dbReference type="Proteomes" id="UP000078512"/>
    </source>
</evidence>
<reference evidence="3 4" key="1">
    <citation type="submission" date="2016-05" db="EMBL/GenBank/DDBJ databases">
        <title>Genome sequencing reveals origins of a unique bacterial endosymbiosis in the earliest lineages of terrestrial Fungi.</title>
        <authorList>
            <consortium name="DOE Joint Genome Institute"/>
            <person name="Uehling J."/>
            <person name="Gryganskyi A."/>
            <person name="Hameed K."/>
            <person name="Tschaplinski T."/>
            <person name="Misztal P."/>
            <person name="Wu S."/>
            <person name="Desiro A."/>
            <person name="Vande Pol N."/>
            <person name="Du Z.-Y."/>
            <person name="Zienkiewicz A."/>
            <person name="Zienkiewicz K."/>
            <person name="Morin E."/>
            <person name="Tisserant E."/>
            <person name="Splivallo R."/>
            <person name="Hainaut M."/>
            <person name="Henrissat B."/>
            <person name="Ohm R."/>
            <person name="Kuo A."/>
            <person name="Yan J."/>
            <person name="Lipzen A."/>
            <person name="Nolan M."/>
            <person name="Labutti K."/>
            <person name="Barry K."/>
            <person name="Goldstein A."/>
            <person name="Labbe J."/>
            <person name="Schadt C."/>
            <person name="Tuskan G."/>
            <person name="Grigoriev I."/>
            <person name="Martin F."/>
            <person name="Vilgalys R."/>
            <person name="Bonito G."/>
        </authorList>
    </citation>
    <scope>NUCLEOTIDE SEQUENCE [LARGE SCALE GENOMIC DNA]</scope>
    <source>
        <strain evidence="3 4">AG-77</strain>
    </source>
</reference>
<feature type="region of interest" description="Disordered" evidence="1">
    <location>
        <begin position="179"/>
        <end position="199"/>
    </location>
</feature>
<name>A0A197KAK4_9FUNG</name>
<protein>
    <recommendedName>
        <fullName evidence="5">RGS domain-containing protein</fullName>
    </recommendedName>
</protein>
<dbReference type="Proteomes" id="UP000078512">
    <property type="component" value="Unassembled WGS sequence"/>
</dbReference>
<feature type="compositionally biased region" description="Basic and acidic residues" evidence="1">
    <location>
        <begin position="725"/>
        <end position="738"/>
    </location>
</feature>
<dbReference type="InterPro" id="IPR044926">
    <property type="entry name" value="RGS_subdomain_2"/>
</dbReference>
<feature type="region of interest" description="Disordered" evidence="1">
    <location>
        <begin position="1363"/>
        <end position="1382"/>
    </location>
</feature>
<sequence>MSGPLGPYGPVLGMGHRYAYFTAGVIMGSICLISTVMTFILAKTHNDLKQRGRYLVFWNGISATGVVTIYLMLNAFVGDFPCYILLWTCYLCIVPWLLTYLARGWRLVFIYNQQVDFGRTILQKSMTELNILHHNSNNSPNEGSNNQVEDDDNDDAAGIVSRTGVEGRKIAVVEQEKEGLDHLTEEGQGTEDAVEGSSSQADLLEGLAGSIYHELAGDTTPTRGGTGAGVGGGVGGGGRATKAARTRVDTPTRQRLEAPLPPIPRTLPQPPADISPISHQLVVSIAPPSPVADSPTSIATAIIVNAHGSNSSSTPDVNSPRSVQTEHNYNRLFHTGATKEAGTINDHAPSRTLSVSIDGEAINDGRSCSRYLPFNQATDGRLTIFLLIFMVIPLAICLGMQFIKPSPVQINPISYKCGEGPVFYPIYGFMLAFLAIGCPVLTYKLWWIKDGFGIRNELLITMIIGLPGFALYFLSPIYLKKLDAGHWNHVNWLILTIFFAQVNSVVLPLIQFFLRQRPKQRTGKNPFTGIFRWDSSKSSPGTPTLDMNSDTSSFHFHSRSSSQVLSPQIEHCDSSIFERQSVGHQSIISQSQNIHGFLNDEFGNSSIQVSQSVTTTGQGPEHRNRRRGMKGFWLKYGKDADGNIIPLSKMNPRAFEYALQDQEMLAELVKFSVTVFSAENAKFLQEYEGLRRQVREYYRLITQGRSHGSKHSHQLSDVASSARVPTEDGSVRGSDRPPRSHKKKPSIFGSVASSFHSKFSKCASSSFDSNAKASSEFKHNNSVSASEDGSIIRDGDPGSSTPQRPAGPNAAKSFGKHRQDLRGNLWRLSMQSSLRQSSTSQSSPQGSIVDDAASQITAEKRSTSYAAPFSPPRASSESFHRHKTSDLSISSLDDATDSRNGFGGNESDRSSFSWYGRGKSGSVLSYHDVTPSELSSYQDAASETFGYHNGYFAGNGDTDSMAGYQRGGSSDIGSISVSINATTPREHQPGCEGPSQTIGCSCPILIPSQRATESTSSSQGFVRSASAPSSRSTIHSPTSSRHNGHHSAEGSPLGSLIGDGSRDGMAAYSTMKQQQARLNQSFSQSPFHSPSSSVSASFTPRLPSQPQLHSPNTIRATQGLIPRSVSARTILTAEDYRLQQSNHSSANSSTTSSGPLSPLSIQQQQLPITMSATSPVLGATSPRMQNLPQLTPSISNSAAKTSTQSRSSHQHPHRHPHQRPDQGSRSDFHTDVVMPTPNGRTPVPKALMAAFWEIYQTFIMVNSILELNLCEAHVSEIKRLFASNECYLEMYEPIVREVQELVYSNVWPRFIQSIQRQPQGLPGKFKRTWKAFFSKGPEDQEDGIFDGRMGGLFRYHGRGDHHELTHQEGEEGRRDSEGEEGKEFAMKSYVPSPPPPQASYIHGQFAYLGGSGVPGLEGLNVRVSDATGQDEKDGRGGNEEQLDLGRFGVMQELDLSVLQRIVIDPK</sequence>
<feature type="region of interest" description="Disordered" evidence="1">
    <location>
        <begin position="133"/>
        <end position="158"/>
    </location>
</feature>
<feature type="region of interest" description="Disordered" evidence="1">
    <location>
        <begin position="704"/>
        <end position="747"/>
    </location>
</feature>
<proteinExistence type="predicted"/>
<feature type="transmembrane region" description="Helical" evidence="2">
    <location>
        <begin position="83"/>
        <end position="102"/>
    </location>
</feature>
<feature type="transmembrane region" description="Helical" evidence="2">
    <location>
        <begin position="54"/>
        <end position="77"/>
    </location>
</feature>
<feature type="transmembrane region" description="Helical" evidence="2">
    <location>
        <begin position="423"/>
        <end position="446"/>
    </location>
</feature>
<dbReference type="Gene3D" id="1.10.167.10">
    <property type="entry name" value="Regulator of G-protein Signalling 4, domain 2"/>
    <property type="match status" value="1"/>
</dbReference>
<evidence type="ECO:0008006" key="5">
    <source>
        <dbReference type="Google" id="ProtNLM"/>
    </source>
</evidence>
<dbReference type="EMBL" id="KV442016">
    <property type="protein sequence ID" value="OAQ34732.1"/>
    <property type="molecule type" value="Genomic_DNA"/>
</dbReference>
<feature type="compositionally biased region" description="Low complexity" evidence="1">
    <location>
        <begin position="135"/>
        <end position="146"/>
    </location>
</feature>
<dbReference type="OrthoDB" id="196547at2759"/>
<feature type="compositionally biased region" description="Low complexity" evidence="1">
    <location>
        <begin position="1141"/>
        <end position="1158"/>
    </location>
</feature>
<keyword evidence="2" id="KW-1133">Transmembrane helix</keyword>
<feature type="region of interest" description="Disordered" evidence="1">
    <location>
        <begin position="1174"/>
        <end position="1238"/>
    </location>
</feature>
<keyword evidence="2" id="KW-0812">Transmembrane</keyword>
<evidence type="ECO:0000256" key="2">
    <source>
        <dbReference type="SAM" id="Phobius"/>
    </source>
</evidence>
<feature type="region of interest" description="Disordered" evidence="1">
    <location>
        <begin position="860"/>
        <end position="911"/>
    </location>
</feature>
<dbReference type="SUPFAM" id="SSF48097">
    <property type="entry name" value="Regulator of G-protein signaling, RGS"/>
    <property type="match status" value="1"/>
</dbReference>